<name>A0A552EP57_MICAE</name>
<gene>
    <name evidence="3" type="ORF">EWV92_12460</name>
</gene>
<dbReference type="Proteomes" id="UP000317708">
    <property type="component" value="Unassembled WGS sequence"/>
</dbReference>
<evidence type="ECO:0000313" key="4">
    <source>
        <dbReference type="Proteomes" id="UP000317708"/>
    </source>
</evidence>
<feature type="compositionally biased region" description="Polar residues" evidence="1">
    <location>
        <begin position="1"/>
        <end position="11"/>
    </location>
</feature>
<comment type="caution">
    <text evidence="3">The sequence shown here is derived from an EMBL/GenBank/DDBJ whole genome shotgun (WGS) entry which is preliminary data.</text>
</comment>
<accession>A0A552EP57</accession>
<proteinExistence type="predicted"/>
<evidence type="ECO:0000259" key="2">
    <source>
        <dbReference type="Pfam" id="PF20028"/>
    </source>
</evidence>
<reference evidence="3 4" key="1">
    <citation type="submission" date="2019-01" db="EMBL/GenBank/DDBJ databases">
        <title>Coherence of Microcystis species and biogeography revealed through population genomics.</title>
        <authorList>
            <person name="Perez-Carrascal O.M."/>
            <person name="Terrat Y."/>
            <person name="Giani A."/>
            <person name="Fortin N."/>
            <person name="Tromas N."/>
            <person name="Shapiro B.J."/>
        </authorList>
    </citation>
    <scope>NUCLEOTIDE SEQUENCE [LARGE SCALE GENOMIC DNA]</scope>
    <source>
        <strain evidence="3">Ma_MB_S_20031200_S102</strain>
    </source>
</reference>
<sequence>MKKVSSQSNNSESEKFSVDTKVSIPQSPTDYQQENLLETFQENAAYTQTEIEKKIPNLLEECYQKLEEIGFEQDVHLAIEWVFDDDLFSLDVDCWKFKEDEFCRQPKRIGCASFASVHIRSYRRLKTKRCLDIWKKKWDWLTKNANKMKINNYIFASQTNDRNDNDLKVMDSQQMIIGINLPTDLLRLENISYEFIIERGIPLALWSRCQNSAVNHTSDLDELIKPKKDNEENLKDGEDNVLNLENLTKSVEVKRLEATEEEPFHLGHHLCFLWENPYNYPTSKKLKL</sequence>
<organism evidence="3 4">
    <name type="scientific">Microcystis aeruginosa Ma_MB_S_20031200_S102</name>
    <dbReference type="NCBI Taxonomy" id="2486254"/>
    <lineage>
        <taxon>Bacteria</taxon>
        <taxon>Bacillati</taxon>
        <taxon>Cyanobacteriota</taxon>
        <taxon>Cyanophyceae</taxon>
        <taxon>Oscillatoriophycideae</taxon>
        <taxon>Chroococcales</taxon>
        <taxon>Microcystaceae</taxon>
        <taxon>Microcystis</taxon>
    </lineage>
</organism>
<dbReference type="Pfam" id="PF20028">
    <property type="entry name" value="VMAP-C"/>
    <property type="match status" value="1"/>
</dbReference>
<dbReference type="InterPro" id="IPR045450">
    <property type="entry name" value="VMAP_C"/>
</dbReference>
<evidence type="ECO:0000313" key="3">
    <source>
        <dbReference type="EMBL" id="TRU36248.1"/>
    </source>
</evidence>
<dbReference type="EMBL" id="SFBI01000106">
    <property type="protein sequence ID" value="TRU36248.1"/>
    <property type="molecule type" value="Genomic_DNA"/>
</dbReference>
<dbReference type="AlphaFoldDB" id="A0A552EP57"/>
<feature type="domain" description="vWA-MoxR associated protein C-terminal" evidence="2">
    <location>
        <begin position="51"/>
        <end position="277"/>
    </location>
</feature>
<evidence type="ECO:0000256" key="1">
    <source>
        <dbReference type="SAM" id="MobiDB-lite"/>
    </source>
</evidence>
<protein>
    <recommendedName>
        <fullName evidence="2">vWA-MoxR associated protein C-terminal domain-containing protein</fullName>
    </recommendedName>
</protein>
<feature type="region of interest" description="Disordered" evidence="1">
    <location>
        <begin position="1"/>
        <end position="27"/>
    </location>
</feature>